<dbReference type="Proteomes" id="UP000003558">
    <property type="component" value="Unassembled WGS sequence"/>
</dbReference>
<dbReference type="eggNOG" id="ENOG5030E13">
    <property type="taxonomic scope" value="Bacteria"/>
</dbReference>
<sequence>MTDDARHVYRSRPPVALRPALAVARHFTDAAHRASQKPFDASLDLLPHTELSGRFGWSHYGLMLPSLPDPHRYLSLMVMAGMTGLRAFDFPEEATSDDPQDIIVASASSGADSAYTREVLSIRREGRFAPDRAEFGSLASITGTHPEFDIRIHAGDLDATLTMTCRPNPTWFVKSPVWHHIGHVGRYRGEVTHRGVTTEISGVGNLEYARSISPYVALRRATHRQIPLEWFSYHVVDLPGERQILFTQLGVAGSIVETNVIRRSLDGTADHKVHEGYHRILETDDTPAVDTHGSERFLPRVFEFGCDGVSVVGTYDCPQRFAIGRGHISGYEARVRIDGEEFTTRGYSEHIDERPQRHRTVPGAATTGTP</sequence>
<evidence type="ECO:0000313" key="3">
    <source>
        <dbReference type="Proteomes" id="UP000003558"/>
    </source>
</evidence>
<proteinExistence type="predicted"/>
<gene>
    <name evidence="2" type="ORF">GOALK_109_00270</name>
</gene>
<organism evidence="2 3">
    <name type="scientific">Gordonia alkanivorans NBRC 16433</name>
    <dbReference type="NCBI Taxonomy" id="1027371"/>
    <lineage>
        <taxon>Bacteria</taxon>
        <taxon>Bacillati</taxon>
        <taxon>Actinomycetota</taxon>
        <taxon>Actinomycetes</taxon>
        <taxon>Mycobacteriales</taxon>
        <taxon>Gordoniaceae</taxon>
        <taxon>Gordonia</taxon>
    </lineage>
</organism>
<evidence type="ECO:0000256" key="1">
    <source>
        <dbReference type="SAM" id="MobiDB-lite"/>
    </source>
</evidence>
<dbReference type="InterPro" id="IPR046611">
    <property type="entry name" value="DUF6670"/>
</dbReference>
<dbReference type="EMBL" id="BACI01000109">
    <property type="protein sequence ID" value="GAA14538.1"/>
    <property type="molecule type" value="Genomic_DNA"/>
</dbReference>
<dbReference type="Pfam" id="PF20375">
    <property type="entry name" value="DUF6670"/>
    <property type="match status" value="1"/>
</dbReference>
<dbReference type="RefSeq" id="WP_006360600.1">
    <property type="nucleotide sequence ID" value="NZ_BACI01000109.1"/>
</dbReference>
<accession>F9W0Z9</accession>
<dbReference type="STRING" id="1027371.GOALK_109_00270"/>
<comment type="caution">
    <text evidence="2">The sequence shown here is derived from an EMBL/GenBank/DDBJ whole genome shotgun (WGS) entry which is preliminary data.</text>
</comment>
<protein>
    <submittedName>
        <fullName evidence="2">Uncharacterized protein</fullName>
    </submittedName>
</protein>
<name>F9W0Z9_9ACTN</name>
<dbReference type="AlphaFoldDB" id="F9W0Z9"/>
<reference evidence="2 3" key="1">
    <citation type="submission" date="2011-05" db="EMBL/GenBank/DDBJ databases">
        <title>Whole genome shotgun sequence of Gordonia alkanivorans NBRC 16433.</title>
        <authorList>
            <person name="Hosoyama A."/>
            <person name="Nakamura S."/>
            <person name="Takarada H."/>
            <person name="Tsuchikane K."/>
            <person name="Yamazaki S."/>
            <person name="Fujita N."/>
        </authorList>
    </citation>
    <scope>NUCLEOTIDE SEQUENCE [LARGE SCALE GENOMIC DNA]</scope>
    <source>
        <strain evidence="2 3">NBRC 16433</strain>
    </source>
</reference>
<feature type="region of interest" description="Disordered" evidence="1">
    <location>
        <begin position="351"/>
        <end position="370"/>
    </location>
</feature>
<evidence type="ECO:0000313" key="2">
    <source>
        <dbReference type="EMBL" id="GAA14538.1"/>
    </source>
</evidence>